<sequence length="550" mass="61132">MEETLKRKAPGGAFKEEKRSESSHADEDCKDEDMPLKENELDSAKAEMHEVREENQRLRTYLDKMMKDYQSLKTQFNNIVHEKDSPKKSRYDRALNHQEHVEQKHDTPEFDVSLSLGRSSSSELKRDNVRKHSSSPQKAETSTKTVEQDKEEGLRLGLDCRFDMQPSVLSKEGLPETSPEHSLDDEKEVHTEKSEKAPEDDEVAHQNPAKKARVSVRVRCDTPTMIDGCQWRKYGQKIAKGNPCPRAYYRCSVTPSCPVRKQVQRCSQDMSILITTYEGTHNHTLPIAAHAMASTTSAAASMILSGSSTSGIGSSGASTAITTPAELHGLNYYLSNNSTSSRPPFYLPNSSISSSSSYPSITLDLTSSSSSMMNNFPPRYNVNSSSTNLNFSSSLESNSTLPIFWSNGNNYQLQNYTKNTQIMGPSLNFGRQHQENFYPYNSFMQKNKNEVAQAHQSMQMDKNSIESATKAITADPNFQSALAAAITSMIGSNNNISGQNAKLEQSFPVLSSFLSTNSQASNMRPVPPPLPISSSKSKSTSPEDNRDQVR</sequence>
<dbReference type="FunFam" id="2.20.25.80:FF:000002">
    <property type="entry name" value="probable WRKY transcription factor 31"/>
    <property type="match status" value="1"/>
</dbReference>
<keyword evidence="2" id="KW-0805">Transcription regulation</keyword>
<dbReference type="InterPro" id="IPR036576">
    <property type="entry name" value="WRKY_dom_sf"/>
</dbReference>
<feature type="compositionally biased region" description="Basic and acidic residues" evidence="7">
    <location>
        <begin position="80"/>
        <end position="108"/>
    </location>
</feature>
<dbReference type="AlphaFoldDB" id="A0A9E8YEE6"/>
<feature type="region of interest" description="Disordered" evidence="7">
    <location>
        <begin position="518"/>
        <end position="550"/>
    </location>
</feature>
<feature type="compositionally biased region" description="Basic and acidic residues" evidence="7">
    <location>
        <begin position="146"/>
        <end position="157"/>
    </location>
</feature>
<dbReference type="PANTHER" id="PTHR31429">
    <property type="entry name" value="WRKY TRANSCRIPTION FACTOR 36-RELATED"/>
    <property type="match status" value="1"/>
</dbReference>
<dbReference type="InterPro" id="IPR044810">
    <property type="entry name" value="WRKY_plant"/>
</dbReference>
<evidence type="ECO:0000256" key="6">
    <source>
        <dbReference type="ARBA" id="ARBA00061007"/>
    </source>
</evidence>
<dbReference type="PANTHER" id="PTHR31429:SF86">
    <property type="entry name" value="WRKY TRANSCRIPTION FACTOR 61-RELATED"/>
    <property type="match status" value="1"/>
</dbReference>
<feature type="compositionally biased region" description="Polar residues" evidence="7">
    <location>
        <begin position="134"/>
        <end position="145"/>
    </location>
</feature>
<keyword evidence="4" id="KW-0804">Transcription</keyword>
<dbReference type="EMBL" id="OM489302">
    <property type="protein sequence ID" value="WAJ60213.1"/>
    <property type="molecule type" value="mRNA"/>
</dbReference>
<evidence type="ECO:0000313" key="9">
    <source>
        <dbReference type="EMBL" id="WAJ60213.1"/>
    </source>
</evidence>
<feature type="compositionally biased region" description="Low complexity" evidence="7">
    <location>
        <begin position="113"/>
        <end position="122"/>
    </location>
</feature>
<dbReference type="GO" id="GO:0005634">
    <property type="term" value="C:nucleus"/>
    <property type="evidence" value="ECO:0007669"/>
    <property type="project" value="UniProtKB-SubCell"/>
</dbReference>
<dbReference type="GO" id="GO:0043565">
    <property type="term" value="F:sequence-specific DNA binding"/>
    <property type="evidence" value="ECO:0007669"/>
    <property type="project" value="InterPro"/>
</dbReference>
<dbReference type="GO" id="GO:0003700">
    <property type="term" value="F:DNA-binding transcription factor activity"/>
    <property type="evidence" value="ECO:0007669"/>
    <property type="project" value="InterPro"/>
</dbReference>
<feature type="compositionally biased region" description="Basic and acidic residues" evidence="7">
    <location>
        <begin position="14"/>
        <end position="54"/>
    </location>
</feature>
<evidence type="ECO:0000256" key="7">
    <source>
        <dbReference type="SAM" id="MobiDB-lite"/>
    </source>
</evidence>
<feature type="region of interest" description="Disordered" evidence="7">
    <location>
        <begin position="1"/>
        <end position="54"/>
    </location>
</feature>
<feature type="compositionally biased region" description="Basic and acidic residues" evidence="7">
    <location>
        <begin position="178"/>
        <end position="197"/>
    </location>
</feature>
<evidence type="ECO:0000256" key="5">
    <source>
        <dbReference type="ARBA" id="ARBA00023242"/>
    </source>
</evidence>
<dbReference type="PROSITE" id="PS50811">
    <property type="entry name" value="WRKY"/>
    <property type="match status" value="1"/>
</dbReference>
<evidence type="ECO:0000256" key="1">
    <source>
        <dbReference type="ARBA" id="ARBA00004123"/>
    </source>
</evidence>
<dbReference type="SMART" id="SM00774">
    <property type="entry name" value="WRKY"/>
    <property type="match status" value="1"/>
</dbReference>
<accession>A0A9E8YEE6</accession>
<protein>
    <submittedName>
        <fullName evidence="9">WRKY family protein 22</fullName>
    </submittedName>
</protein>
<feature type="compositionally biased region" description="Basic and acidic residues" evidence="7">
    <location>
        <begin position="541"/>
        <end position="550"/>
    </location>
</feature>
<name>A0A9E8YEE6_9APIA</name>
<comment type="similarity">
    <text evidence="6">Belongs to the WRKY group II-b family.</text>
</comment>
<evidence type="ECO:0000259" key="8">
    <source>
        <dbReference type="PROSITE" id="PS50811"/>
    </source>
</evidence>
<dbReference type="Gene3D" id="2.20.25.80">
    <property type="entry name" value="WRKY domain"/>
    <property type="match status" value="1"/>
</dbReference>
<dbReference type="InterPro" id="IPR003657">
    <property type="entry name" value="WRKY_dom"/>
</dbReference>
<keyword evidence="5" id="KW-0539">Nucleus</keyword>
<evidence type="ECO:0000256" key="2">
    <source>
        <dbReference type="ARBA" id="ARBA00023015"/>
    </source>
</evidence>
<reference evidence="9" key="1">
    <citation type="submission" date="2022-01" db="EMBL/GenBank/DDBJ databases">
        <authorList>
            <person name="Liu H."/>
            <person name="Wang H."/>
            <person name="Zhou Q."/>
        </authorList>
    </citation>
    <scope>NUCLEOTIDE SEQUENCE</scope>
</reference>
<comment type="subcellular location">
    <subcellularLocation>
        <location evidence="1">Nucleus</location>
    </subcellularLocation>
</comment>
<feature type="region of interest" description="Disordered" evidence="7">
    <location>
        <begin position="75"/>
        <end position="157"/>
    </location>
</feature>
<evidence type="ECO:0000256" key="3">
    <source>
        <dbReference type="ARBA" id="ARBA00023125"/>
    </source>
</evidence>
<feature type="region of interest" description="Disordered" evidence="7">
    <location>
        <begin position="170"/>
        <end position="215"/>
    </location>
</feature>
<dbReference type="Pfam" id="PF03106">
    <property type="entry name" value="WRKY"/>
    <property type="match status" value="1"/>
</dbReference>
<proteinExistence type="evidence at transcript level"/>
<evidence type="ECO:0000256" key="4">
    <source>
        <dbReference type="ARBA" id="ARBA00023163"/>
    </source>
</evidence>
<feature type="domain" description="WRKY" evidence="8">
    <location>
        <begin position="220"/>
        <end position="286"/>
    </location>
</feature>
<dbReference type="SUPFAM" id="SSF118290">
    <property type="entry name" value="WRKY DNA-binding domain"/>
    <property type="match status" value="1"/>
</dbReference>
<keyword evidence="3" id="KW-0238">DNA-binding</keyword>
<organism evidence="9">
    <name type="scientific">Heracleum moellendorffii</name>
    <dbReference type="NCBI Taxonomy" id="99507"/>
    <lineage>
        <taxon>Eukaryota</taxon>
        <taxon>Viridiplantae</taxon>
        <taxon>Streptophyta</taxon>
        <taxon>Embryophyta</taxon>
        <taxon>Tracheophyta</taxon>
        <taxon>Spermatophyta</taxon>
        <taxon>Magnoliopsida</taxon>
        <taxon>eudicotyledons</taxon>
        <taxon>Gunneridae</taxon>
        <taxon>Pentapetalae</taxon>
        <taxon>asterids</taxon>
        <taxon>campanulids</taxon>
        <taxon>Apiales</taxon>
        <taxon>Apiaceae</taxon>
        <taxon>Apioideae</taxon>
        <taxon>apioid superclade</taxon>
        <taxon>Tordylieae</taxon>
        <taxon>Tordyliinae</taxon>
        <taxon>Heracleum</taxon>
    </lineage>
</organism>